<feature type="compositionally biased region" description="Basic and acidic residues" evidence="4">
    <location>
        <begin position="327"/>
        <end position="347"/>
    </location>
</feature>
<dbReference type="InterPro" id="IPR015421">
    <property type="entry name" value="PyrdxlP-dep_Trfase_major"/>
</dbReference>
<keyword evidence="6" id="KW-1185">Reference proteome</keyword>
<organism evidence="5 6">
    <name type="scientific">Tilletia indica</name>
    <dbReference type="NCBI Taxonomy" id="43049"/>
    <lineage>
        <taxon>Eukaryota</taxon>
        <taxon>Fungi</taxon>
        <taxon>Dikarya</taxon>
        <taxon>Basidiomycota</taxon>
        <taxon>Ustilaginomycotina</taxon>
        <taxon>Exobasidiomycetes</taxon>
        <taxon>Tilletiales</taxon>
        <taxon>Tilletiaceae</taxon>
        <taxon>Tilletia</taxon>
    </lineage>
</organism>
<comment type="similarity">
    <text evidence="3">Belongs to the trans-sulfuration enzymes family.</text>
</comment>
<comment type="caution">
    <text evidence="5">The sequence shown here is derived from an EMBL/GenBank/DDBJ whole genome shotgun (WGS) entry which is preliminary data.</text>
</comment>
<dbReference type="EMBL" id="LWDF02000013">
    <property type="protein sequence ID" value="KAE8260309.1"/>
    <property type="molecule type" value="Genomic_DNA"/>
</dbReference>
<dbReference type="Pfam" id="PF01053">
    <property type="entry name" value="Cys_Met_Meta_PP"/>
    <property type="match status" value="1"/>
</dbReference>
<dbReference type="InterPro" id="IPR054542">
    <property type="entry name" value="Cys_met_metab_PP"/>
</dbReference>
<sequence length="438" mass="48408">MSELPDLSTLLIHADDVNVGSDPHHAVAPHIELSTTYRAPHPDSELGIAMATGKLQDFYDLQDPPMNIYSRYTTDTRGRAEKVLSQIMGGNAVTYGSGMAAVYAALMHYSPKVIAIRKGYHGVHEAIRVYKRAKSDLNIIDLDDEYPVIEPKKDGVQPTDGLLVWVETPLNPTGEARDLRKYSEKAKSSKGVLVVDATFAPPPLQNPFDQGADMVMHSATKYFGGHSDLLVGVLAVKDKKEHSVLHFDRCFLGSNPGNLEAYLLLRSLRTLSLRVTRQAETATKLVHWLHTLTATYQGDASAYDTKLGITRGTVVNRVWHASLQPRQDADPNPKARLEEGEGFDPKDQMPGGYSPTFAIRTSKQHYASHLPHCTEFFIPATSLGGVESLMEWRRNSDPREEDQCLVRFSIGLESFEDLQGALRKAMASLLSDIGAQKT</sequence>
<dbReference type="PIRSF" id="PIRSF001434">
    <property type="entry name" value="CGS"/>
    <property type="match status" value="1"/>
</dbReference>
<dbReference type="AlphaFoldDB" id="A0A177TSE9"/>
<dbReference type="InterPro" id="IPR000277">
    <property type="entry name" value="Cys/Met-Metab_PyrdxlP-dep_enz"/>
</dbReference>
<dbReference type="GO" id="GO:0016846">
    <property type="term" value="F:carbon-sulfur lyase activity"/>
    <property type="evidence" value="ECO:0007669"/>
    <property type="project" value="TreeGrafter"/>
</dbReference>
<dbReference type="PROSITE" id="PS00868">
    <property type="entry name" value="CYS_MET_METAB_PP"/>
    <property type="match status" value="1"/>
</dbReference>
<accession>A0A177TSE9</accession>
<feature type="region of interest" description="Disordered" evidence="4">
    <location>
        <begin position="323"/>
        <end position="351"/>
    </location>
</feature>
<dbReference type="GO" id="GO:0005737">
    <property type="term" value="C:cytoplasm"/>
    <property type="evidence" value="ECO:0007669"/>
    <property type="project" value="TreeGrafter"/>
</dbReference>
<reference evidence="5" key="2">
    <citation type="journal article" date="2019" name="IMA Fungus">
        <title>Genome sequencing and comparison of five Tilletia species to identify candidate genes for the detection of regulated species infecting wheat.</title>
        <authorList>
            <person name="Nguyen H.D.T."/>
            <person name="Sultana T."/>
            <person name="Kesanakurti P."/>
            <person name="Hambleton S."/>
        </authorList>
    </citation>
    <scope>NUCLEOTIDE SEQUENCE</scope>
    <source>
        <strain evidence="5">DAOMC 236416</strain>
    </source>
</reference>
<keyword evidence="2 3" id="KW-0663">Pyridoxal phosphate</keyword>
<reference evidence="5" key="1">
    <citation type="submission" date="2016-04" db="EMBL/GenBank/DDBJ databases">
        <authorList>
            <person name="Nguyen H.D."/>
            <person name="Samba Siva P."/>
            <person name="Cullis J."/>
            <person name="Levesque C.A."/>
            <person name="Hambleton S."/>
        </authorList>
    </citation>
    <scope>NUCLEOTIDE SEQUENCE</scope>
    <source>
        <strain evidence="5">DAOMC 236416</strain>
    </source>
</reference>
<proteinExistence type="inferred from homology"/>
<evidence type="ECO:0000256" key="4">
    <source>
        <dbReference type="SAM" id="MobiDB-lite"/>
    </source>
</evidence>
<gene>
    <name evidence="5" type="ORF">A4X13_0g396</name>
</gene>
<name>A0A177TSE9_9BASI</name>
<dbReference type="Gene3D" id="3.40.640.10">
    <property type="entry name" value="Type I PLP-dependent aspartate aminotransferase-like (Major domain)"/>
    <property type="match status" value="1"/>
</dbReference>
<dbReference type="GO" id="GO:0019346">
    <property type="term" value="P:transsulfuration"/>
    <property type="evidence" value="ECO:0007669"/>
    <property type="project" value="InterPro"/>
</dbReference>
<dbReference type="SUPFAM" id="SSF53383">
    <property type="entry name" value="PLP-dependent transferases"/>
    <property type="match status" value="1"/>
</dbReference>
<comment type="cofactor">
    <cofactor evidence="1 3">
        <name>pyridoxal 5'-phosphate</name>
        <dbReference type="ChEBI" id="CHEBI:597326"/>
    </cofactor>
</comment>
<evidence type="ECO:0000313" key="6">
    <source>
        <dbReference type="Proteomes" id="UP000077521"/>
    </source>
</evidence>
<dbReference type="GO" id="GO:0030170">
    <property type="term" value="F:pyridoxal phosphate binding"/>
    <property type="evidence" value="ECO:0007669"/>
    <property type="project" value="InterPro"/>
</dbReference>
<dbReference type="Gene3D" id="3.90.1150.10">
    <property type="entry name" value="Aspartate Aminotransferase, domain 1"/>
    <property type="match status" value="1"/>
</dbReference>
<dbReference type="Proteomes" id="UP000077521">
    <property type="component" value="Unassembled WGS sequence"/>
</dbReference>
<evidence type="ECO:0000256" key="1">
    <source>
        <dbReference type="ARBA" id="ARBA00001933"/>
    </source>
</evidence>
<dbReference type="PANTHER" id="PTHR11808:SF35">
    <property type="entry name" value="CYSTATHIONINE GAMMA-SYNTHASE (AFU_ORTHOLOGUE AFUA_7G01590)"/>
    <property type="match status" value="1"/>
</dbReference>
<protein>
    <submittedName>
        <fullName evidence="5">Uncharacterized protein</fullName>
    </submittedName>
</protein>
<evidence type="ECO:0000256" key="2">
    <source>
        <dbReference type="ARBA" id="ARBA00022898"/>
    </source>
</evidence>
<dbReference type="PANTHER" id="PTHR11808">
    <property type="entry name" value="TRANS-SULFURATION ENZYME FAMILY MEMBER"/>
    <property type="match status" value="1"/>
</dbReference>
<dbReference type="InterPro" id="IPR015424">
    <property type="entry name" value="PyrdxlP-dep_Trfase"/>
</dbReference>
<evidence type="ECO:0000313" key="5">
    <source>
        <dbReference type="EMBL" id="KAE8260309.1"/>
    </source>
</evidence>
<dbReference type="InterPro" id="IPR015422">
    <property type="entry name" value="PyrdxlP-dep_Trfase_small"/>
</dbReference>
<evidence type="ECO:0000256" key="3">
    <source>
        <dbReference type="RuleBase" id="RU362118"/>
    </source>
</evidence>